<dbReference type="AlphaFoldDB" id="A0A9N9ATI1"/>
<name>A0A9N9ATI1_9GLOM</name>
<comment type="caution">
    <text evidence="2">The sequence shown here is derived from an EMBL/GenBank/DDBJ whole genome shotgun (WGS) entry which is preliminary data.</text>
</comment>
<evidence type="ECO:0000313" key="3">
    <source>
        <dbReference type="Proteomes" id="UP000789405"/>
    </source>
</evidence>
<accession>A0A9N9ATI1</accession>
<protein>
    <submittedName>
        <fullName evidence="2">8568_t:CDS:1</fullName>
    </submittedName>
</protein>
<gene>
    <name evidence="2" type="ORF">DERYTH_LOCUS4836</name>
</gene>
<sequence>MSKSKESRHFANRRHYQKNREKILQKRRASRFELQARLEYLESALSQTRLLPPISELWKSDLPPICNLLKPELPPFSDLFNPNPLNTKEKTHRTNEYNLDVIKSLENNVSINIGGDGLEIKGKCRTEFKPWVQLG</sequence>
<proteinExistence type="predicted"/>
<dbReference type="OrthoDB" id="2484043at2759"/>
<feature type="region of interest" description="Disordered" evidence="1">
    <location>
        <begin position="1"/>
        <end position="21"/>
    </location>
</feature>
<reference evidence="2" key="1">
    <citation type="submission" date="2021-06" db="EMBL/GenBank/DDBJ databases">
        <authorList>
            <person name="Kallberg Y."/>
            <person name="Tangrot J."/>
            <person name="Rosling A."/>
        </authorList>
    </citation>
    <scope>NUCLEOTIDE SEQUENCE</scope>
    <source>
        <strain evidence="2">MA453B</strain>
    </source>
</reference>
<evidence type="ECO:0000256" key="1">
    <source>
        <dbReference type="SAM" id="MobiDB-lite"/>
    </source>
</evidence>
<dbReference type="Proteomes" id="UP000789405">
    <property type="component" value="Unassembled WGS sequence"/>
</dbReference>
<keyword evidence="3" id="KW-1185">Reference proteome</keyword>
<evidence type="ECO:0000313" key="2">
    <source>
        <dbReference type="EMBL" id="CAG8541726.1"/>
    </source>
</evidence>
<organism evidence="2 3">
    <name type="scientific">Dentiscutata erythropus</name>
    <dbReference type="NCBI Taxonomy" id="1348616"/>
    <lineage>
        <taxon>Eukaryota</taxon>
        <taxon>Fungi</taxon>
        <taxon>Fungi incertae sedis</taxon>
        <taxon>Mucoromycota</taxon>
        <taxon>Glomeromycotina</taxon>
        <taxon>Glomeromycetes</taxon>
        <taxon>Diversisporales</taxon>
        <taxon>Gigasporaceae</taxon>
        <taxon>Dentiscutata</taxon>
    </lineage>
</organism>
<dbReference type="EMBL" id="CAJVPY010001916">
    <property type="protein sequence ID" value="CAG8541726.1"/>
    <property type="molecule type" value="Genomic_DNA"/>
</dbReference>